<organism evidence="4 5">
    <name type="scientific">Galleria mellonella</name>
    <name type="common">Greater wax moth</name>
    <dbReference type="NCBI Taxonomy" id="7137"/>
    <lineage>
        <taxon>Eukaryota</taxon>
        <taxon>Metazoa</taxon>
        <taxon>Ecdysozoa</taxon>
        <taxon>Arthropoda</taxon>
        <taxon>Hexapoda</taxon>
        <taxon>Insecta</taxon>
        <taxon>Pterygota</taxon>
        <taxon>Neoptera</taxon>
        <taxon>Endopterygota</taxon>
        <taxon>Lepidoptera</taxon>
        <taxon>Glossata</taxon>
        <taxon>Ditrysia</taxon>
        <taxon>Pyraloidea</taxon>
        <taxon>Pyralidae</taxon>
        <taxon>Galleriinae</taxon>
        <taxon>Galleria</taxon>
    </lineage>
</organism>
<feature type="domain" description="RecA family profile 1" evidence="3">
    <location>
        <begin position="73"/>
        <end position="236"/>
    </location>
</feature>
<proteinExistence type="predicted"/>
<reference evidence="5" key="1">
    <citation type="submission" date="2025-08" db="UniProtKB">
        <authorList>
            <consortium name="RefSeq"/>
        </authorList>
    </citation>
    <scope>IDENTIFICATION</scope>
    <source>
        <tissue evidence="5">Whole larvae</tissue>
    </source>
</reference>
<sequence>MQSLKGLLPSRIFEVLEKTGISSHKQIIILSMWDLQKLTNLCKDDILLLKNVISNHVCPKSYTCDTLLTKNNYLTKVSTGCSTIDTFLYGGFRKGTITELYGESGSGKTQFAMQSAIHAWKDGCVFICTEDVFPIKRFEQIKISLPQFKSNVDYGKNIFVEQITESQDLLSCIRVRLPKLLNKNKLSLIIIDSVAGPFRSENTNYIQRAEELRELAALLIMLAQEYQLAVLCINQVTASFNESIEVLPTLGLAWSNMISTRLWLKKTTEVINLTNTMLFSNDTKYDVYVRELSTVFAPDLPNSVVKFIITEKGICPL</sequence>
<dbReference type="Proteomes" id="UP001652740">
    <property type="component" value="Unplaced"/>
</dbReference>
<keyword evidence="2" id="KW-0067">ATP-binding</keyword>
<dbReference type="SUPFAM" id="SSF52540">
    <property type="entry name" value="P-loop containing nucleoside triphosphate hydrolases"/>
    <property type="match status" value="1"/>
</dbReference>
<evidence type="ECO:0000313" key="5">
    <source>
        <dbReference type="RefSeq" id="XP_052756454.1"/>
    </source>
</evidence>
<dbReference type="PIRSF" id="PIRSF005856">
    <property type="entry name" value="Rad51"/>
    <property type="match status" value="1"/>
</dbReference>
<dbReference type="InterPro" id="IPR016467">
    <property type="entry name" value="DNA_recomb/repair_RecA-like"/>
</dbReference>
<evidence type="ECO:0000313" key="4">
    <source>
        <dbReference type="Proteomes" id="UP001652740"/>
    </source>
</evidence>
<dbReference type="PROSITE" id="PS50162">
    <property type="entry name" value="RECA_2"/>
    <property type="match status" value="1"/>
</dbReference>
<evidence type="ECO:0000259" key="3">
    <source>
        <dbReference type="PROSITE" id="PS50162"/>
    </source>
</evidence>
<accession>A0ABM3MYM8</accession>
<dbReference type="Gene3D" id="3.40.50.300">
    <property type="entry name" value="P-loop containing nucleotide triphosphate hydrolases"/>
    <property type="match status" value="1"/>
</dbReference>
<gene>
    <name evidence="5" type="primary">LOC113514888</name>
</gene>
<evidence type="ECO:0000256" key="1">
    <source>
        <dbReference type="ARBA" id="ARBA00022741"/>
    </source>
</evidence>
<dbReference type="RefSeq" id="XP_052756454.1">
    <property type="nucleotide sequence ID" value="XM_052900494.1"/>
</dbReference>
<keyword evidence="4" id="KW-1185">Reference proteome</keyword>
<dbReference type="PANTHER" id="PTHR46487:SF1">
    <property type="entry name" value="DNA REPAIR PROTEIN XRCC3"/>
    <property type="match status" value="1"/>
</dbReference>
<dbReference type="InterPro" id="IPR020588">
    <property type="entry name" value="RecA_ATP-bd"/>
</dbReference>
<evidence type="ECO:0000256" key="2">
    <source>
        <dbReference type="ARBA" id="ARBA00022840"/>
    </source>
</evidence>
<dbReference type="InterPro" id="IPR027417">
    <property type="entry name" value="P-loop_NTPase"/>
</dbReference>
<protein>
    <submittedName>
        <fullName evidence="5">DNA repair protein XRCC3</fullName>
    </submittedName>
</protein>
<dbReference type="Pfam" id="PF08423">
    <property type="entry name" value="Rad51"/>
    <property type="match status" value="1"/>
</dbReference>
<dbReference type="PANTHER" id="PTHR46487">
    <property type="entry name" value="DNA REPAIR PROTEIN XRCC3"/>
    <property type="match status" value="1"/>
</dbReference>
<dbReference type="InterPro" id="IPR013632">
    <property type="entry name" value="Rad51_C"/>
</dbReference>
<keyword evidence="1" id="KW-0547">Nucleotide-binding</keyword>
<dbReference type="GeneID" id="113514888"/>
<name>A0ABM3MYM8_GALME</name>